<dbReference type="GO" id="GO:0005737">
    <property type="term" value="C:cytoplasm"/>
    <property type="evidence" value="ECO:0007669"/>
    <property type="project" value="UniProtKB-SubCell"/>
</dbReference>
<evidence type="ECO:0000256" key="4">
    <source>
        <dbReference type="ARBA" id="ARBA00022490"/>
    </source>
</evidence>
<dbReference type="FunFam" id="3.90.79.10:FF:000035">
    <property type="entry name" value="Uridine diphosphate glucose pyrophosphatase"/>
    <property type="match status" value="1"/>
</dbReference>
<evidence type="ECO:0000256" key="11">
    <source>
        <dbReference type="ARBA" id="ARBA00080475"/>
    </source>
</evidence>
<dbReference type="InterPro" id="IPR000086">
    <property type="entry name" value="NUDIX_hydrolase_dom"/>
</dbReference>
<dbReference type="GO" id="GO:0046872">
    <property type="term" value="F:metal ion binding"/>
    <property type="evidence" value="ECO:0007669"/>
    <property type="project" value="InterPro"/>
</dbReference>
<evidence type="ECO:0000256" key="3">
    <source>
        <dbReference type="ARBA" id="ARBA00011738"/>
    </source>
</evidence>
<dbReference type="CDD" id="cd18887">
    <property type="entry name" value="NUDIX_UGPPase_Nudt14"/>
    <property type="match status" value="1"/>
</dbReference>
<accession>A0A9J6BKB5</accession>
<evidence type="ECO:0000256" key="8">
    <source>
        <dbReference type="ARBA" id="ARBA00054674"/>
    </source>
</evidence>
<organism evidence="13 14">
    <name type="scientific">Polypedilum vanderplanki</name>
    <name type="common">Sleeping chironomid midge</name>
    <dbReference type="NCBI Taxonomy" id="319348"/>
    <lineage>
        <taxon>Eukaryota</taxon>
        <taxon>Metazoa</taxon>
        <taxon>Ecdysozoa</taxon>
        <taxon>Arthropoda</taxon>
        <taxon>Hexapoda</taxon>
        <taxon>Insecta</taxon>
        <taxon>Pterygota</taxon>
        <taxon>Neoptera</taxon>
        <taxon>Endopterygota</taxon>
        <taxon>Diptera</taxon>
        <taxon>Nematocera</taxon>
        <taxon>Chironomoidea</taxon>
        <taxon>Chironomidae</taxon>
        <taxon>Chironominae</taxon>
        <taxon>Polypedilum</taxon>
        <taxon>Polypedilum</taxon>
    </lineage>
</organism>
<dbReference type="PANTHER" id="PTHR11839:SF15">
    <property type="entry name" value="URIDINE DIPHOSPHATE GLUCOSE PYROPHOSPHATASE NUDT14"/>
    <property type="match status" value="1"/>
</dbReference>
<name>A0A9J6BKB5_POLVA</name>
<feature type="domain" description="Nudix hydrolase" evidence="12">
    <location>
        <begin position="39"/>
        <end position="197"/>
    </location>
</feature>
<dbReference type="PANTHER" id="PTHR11839">
    <property type="entry name" value="UDP/ADP-SUGAR PYROPHOSPHATASE"/>
    <property type="match status" value="1"/>
</dbReference>
<keyword evidence="14" id="KW-1185">Reference proteome</keyword>
<dbReference type="InterPro" id="IPR015797">
    <property type="entry name" value="NUDIX_hydrolase-like_dom_sf"/>
</dbReference>
<dbReference type="NCBIfam" id="TIGR00052">
    <property type="entry name" value="nudix-type nucleoside diphosphatase, YffH/AdpP family"/>
    <property type="match status" value="1"/>
</dbReference>
<dbReference type="AlphaFoldDB" id="A0A9J6BKB5"/>
<evidence type="ECO:0000256" key="1">
    <source>
        <dbReference type="ARBA" id="ARBA00001946"/>
    </source>
</evidence>
<dbReference type="EMBL" id="JADBJN010000003">
    <property type="protein sequence ID" value="KAG5670229.1"/>
    <property type="molecule type" value="Genomic_DNA"/>
</dbReference>
<evidence type="ECO:0000256" key="2">
    <source>
        <dbReference type="ARBA" id="ARBA00004496"/>
    </source>
</evidence>
<keyword evidence="6" id="KW-0460">Magnesium</keyword>
<evidence type="ECO:0000256" key="10">
    <source>
        <dbReference type="ARBA" id="ARBA00071467"/>
    </source>
</evidence>
<dbReference type="SUPFAM" id="SSF55811">
    <property type="entry name" value="Nudix"/>
    <property type="match status" value="1"/>
</dbReference>
<dbReference type="OrthoDB" id="10249920at2759"/>
<evidence type="ECO:0000256" key="9">
    <source>
        <dbReference type="ARBA" id="ARBA00066480"/>
    </source>
</evidence>
<evidence type="ECO:0000313" key="13">
    <source>
        <dbReference type="EMBL" id="KAG5670229.1"/>
    </source>
</evidence>
<evidence type="ECO:0000256" key="5">
    <source>
        <dbReference type="ARBA" id="ARBA00022801"/>
    </source>
</evidence>
<dbReference type="GO" id="GO:0006753">
    <property type="term" value="P:nucleoside phosphate metabolic process"/>
    <property type="evidence" value="ECO:0007669"/>
    <property type="project" value="TreeGrafter"/>
</dbReference>
<dbReference type="Gene3D" id="3.90.79.10">
    <property type="entry name" value="Nucleoside Triphosphate Pyrophosphohydrolase"/>
    <property type="match status" value="1"/>
</dbReference>
<dbReference type="EC" id="3.6.1.45" evidence="9"/>
<comment type="function">
    <text evidence="8">Hydrolyzes UDP-glucose to glucose 1-phosphate and UMP and ADP-ribose to ribose 5-phosphate and AMP. The physiological substrate is probably UDP-glucose. Poor activity on other substrates such as ADP-glucose, CDP-glucose, GDP-glucose and GDP-mannose.</text>
</comment>
<reference evidence="13" key="1">
    <citation type="submission" date="2021-03" db="EMBL/GenBank/DDBJ databases">
        <title>Chromosome level genome of the anhydrobiotic midge Polypedilum vanderplanki.</title>
        <authorList>
            <person name="Yoshida Y."/>
            <person name="Kikawada T."/>
            <person name="Gusev O."/>
        </authorList>
    </citation>
    <scope>NUCLEOTIDE SEQUENCE</scope>
    <source>
        <strain evidence="13">NIAS01</strain>
        <tissue evidence="13">Whole body or cell culture</tissue>
    </source>
</reference>
<dbReference type="PROSITE" id="PS51462">
    <property type="entry name" value="NUDIX"/>
    <property type="match status" value="1"/>
</dbReference>
<dbReference type="GO" id="GO:0008768">
    <property type="term" value="F:UDP-sugar diphosphatase activity"/>
    <property type="evidence" value="ECO:0007669"/>
    <property type="project" value="UniProtKB-EC"/>
</dbReference>
<dbReference type="GO" id="GO:0019693">
    <property type="term" value="P:ribose phosphate metabolic process"/>
    <property type="evidence" value="ECO:0007669"/>
    <property type="project" value="TreeGrafter"/>
</dbReference>
<sequence length="213" mass="24151">MDNVTAVRVGKLPDDSPYMKPFRLYYTQCGKEKNWDLVKAHDSVAIITFNTTRNKLVLVKQFRPAVYYGLIAEDFEKTGKVDLKKHHPKEAITLELCAGIIDKNIPINEIAREELIEECGYDVPVERIEEVMRYRSGVGTTGSLQILYYVEVTDDDKINGAGGGIEDEIIEVVEMSIDEAKEMMKQGSEHTSPPAFLFGILWFLTNKAPKFQN</sequence>
<proteinExistence type="predicted"/>
<evidence type="ECO:0000256" key="6">
    <source>
        <dbReference type="ARBA" id="ARBA00022842"/>
    </source>
</evidence>
<protein>
    <recommendedName>
        <fullName evidence="10">Uridine diphosphate glucose pyrophosphatase NUDT14</fullName>
        <ecNumber evidence="9">3.6.1.45</ecNumber>
    </recommendedName>
    <alternativeName>
        <fullName evidence="11">Nucleoside diphosphate-linked moiety X motif 14</fullName>
    </alternativeName>
</protein>
<dbReference type="InterPro" id="IPR004385">
    <property type="entry name" value="NDP_pyrophosphatase"/>
</dbReference>
<comment type="caution">
    <text evidence="13">The sequence shown here is derived from an EMBL/GenBank/DDBJ whole genome shotgun (WGS) entry which is preliminary data.</text>
</comment>
<keyword evidence="4" id="KW-0963">Cytoplasm</keyword>
<comment type="catalytic activity">
    <reaction evidence="7">
        <text>UDP-sugar + H2O = UMP + alpha-D-aldose 1-phosphate.</text>
        <dbReference type="EC" id="3.6.1.45"/>
    </reaction>
</comment>
<evidence type="ECO:0000256" key="7">
    <source>
        <dbReference type="ARBA" id="ARBA00051086"/>
    </source>
</evidence>
<gene>
    <name evidence="13" type="ORF">PVAND_000506</name>
</gene>
<evidence type="ECO:0000259" key="12">
    <source>
        <dbReference type="PROSITE" id="PS51462"/>
    </source>
</evidence>
<comment type="cofactor">
    <cofactor evidence="1">
        <name>Mg(2+)</name>
        <dbReference type="ChEBI" id="CHEBI:18420"/>
    </cofactor>
</comment>
<dbReference type="Proteomes" id="UP001107558">
    <property type="component" value="Chromosome 3"/>
</dbReference>
<comment type="subcellular location">
    <subcellularLocation>
        <location evidence="2">Cytoplasm</location>
    </subcellularLocation>
</comment>
<evidence type="ECO:0000313" key="14">
    <source>
        <dbReference type="Proteomes" id="UP001107558"/>
    </source>
</evidence>
<keyword evidence="5" id="KW-0378">Hydrolase</keyword>
<comment type="subunit">
    <text evidence="3">Homodimer.</text>
</comment>